<comment type="subunit">
    <text evidence="9">Component of the endosomal sorting complex required for transport II (ESCRT-II).</text>
</comment>
<dbReference type="OrthoDB" id="283883at2759"/>
<organism evidence="10 11">
    <name type="scientific">Scheffersomyces stipitis (strain ATCC 58785 / CBS 6054 / NBRC 10063 / NRRL Y-11545)</name>
    <name type="common">Yeast</name>
    <name type="synonym">Pichia stipitis</name>
    <dbReference type="NCBI Taxonomy" id="322104"/>
    <lineage>
        <taxon>Eukaryota</taxon>
        <taxon>Fungi</taxon>
        <taxon>Dikarya</taxon>
        <taxon>Ascomycota</taxon>
        <taxon>Saccharomycotina</taxon>
        <taxon>Pichiomycetes</taxon>
        <taxon>Debaryomycetaceae</taxon>
        <taxon>Scheffersomyces</taxon>
    </lineage>
</organism>
<dbReference type="FunCoup" id="A3LX04">
    <property type="interactions" value="674"/>
</dbReference>
<name>A3LX04_PICST</name>
<gene>
    <name evidence="10" type="primary">SNF8</name>
    <name evidence="10" type="ORF">PICST_36569</name>
</gene>
<reference evidence="10 11" key="1">
    <citation type="journal article" date="2007" name="Nat. Biotechnol.">
        <title>Genome sequence of the lignocellulose-bioconverting and xylose-fermenting yeast Pichia stipitis.</title>
        <authorList>
            <person name="Jeffries T.W."/>
            <person name="Grigoriev I.V."/>
            <person name="Grimwood J."/>
            <person name="Laplaza J.M."/>
            <person name="Aerts A."/>
            <person name="Salamov A."/>
            <person name="Schmutz J."/>
            <person name="Lindquist E."/>
            <person name="Dehal P."/>
            <person name="Shapiro H."/>
            <person name="Jin Y.S."/>
            <person name="Passoth V."/>
            <person name="Richardson P.M."/>
        </authorList>
    </citation>
    <scope>NUCLEOTIDE SEQUENCE [LARGE SCALE GENOMIC DNA]</scope>
    <source>
        <strain evidence="11">ATCC 58785 / CBS 6054 / NBRC 10063 / NRRL Y-11545</strain>
    </source>
</reference>
<dbReference type="GeneID" id="4839909"/>
<evidence type="ECO:0000313" key="11">
    <source>
        <dbReference type="Proteomes" id="UP000002258"/>
    </source>
</evidence>
<dbReference type="GO" id="GO:0000814">
    <property type="term" value="C:ESCRT II complex"/>
    <property type="evidence" value="ECO:0007669"/>
    <property type="project" value="UniProtKB-UniRule"/>
</dbReference>
<dbReference type="InParanoid" id="A3LX04"/>
<dbReference type="InterPro" id="IPR016689">
    <property type="entry name" value="ESCRT-2_cplx_Snf8"/>
</dbReference>
<dbReference type="InterPro" id="IPR040608">
    <property type="entry name" value="Snf8/Vps36"/>
</dbReference>
<dbReference type="Pfam" id="PF04157">
    <property type="entry name" value="EAP30"/>
    <property type="match status" value="1"/>
</dbReference>
<comment type="subcellular location">
    <subcellularLocation>
        <location evidence="2">Cytoplasm</location>
    </subcellularLocation>
    <subcellularLocation>
        <location evidence="1">Endosome membrane</location>
        <topology evidence="1">Peripheral membrane protein</topology>
    </subcellularLocation>
</comment>
<dbReference type="STRING" id="322104.A3LX04"/>
<evidence type="ECO:0000256" key="1">
    <source>
        <dbReference type="ARBA" id="ARBA00004481"/>
    </source>
</evidence>
<evidence type="ECO:0000256" key="4">
    <source>
        <dbReference type="ARBA" id="ARBA00022448"/>
    </source>
</evidence>
<accession>A3LX04</accession>
<dbReference type="InterPro" id="IPR036390">
    <property type="entry name" value="WH_DNA-bd_sf"/>
</dbReference>
<comment type="function">
    <text evidence="9">Component of the endosomal sorting complex required for transport II (ESCRT-II), which is required for multivesicular body (MVB) formation and sorting of endosomal cargo proteins into MVBs.</text>
</comment>
<dbReference type="eggNOG" id="KOG3341">
    <property type="taxonomic scope" value="Eukaryota"/>
</dbReference>
<dbReference type="HOGENOM" id="CLU_070147_0_1_1"/>
<dbReference type="GO" id="GO:0043328">
    <property type="term" value="P:protein transport to vacuole involved in ubiquitin-dependent protein catabolic process via the multivesicular body sorting pathway"/>
    <property type="evidence" value="ECO:0007669"/>
    <property type="project" value="EnsemblFungi"/>
</dbReference>
<keyword evidence="6" id="KW-0967">Endosome</keyword>
<evidence type="ECO:0000313" key="10">
    <source>
        <dbReference type="EMBL" id="ABN67720.2"/>
    </source>
</evidence>
<keyword evidence="4 9" id="KW-0813">Transport</keyword>
<evidence type="ECO:0000256" key="6">
    <source>
        <dbReference type="ARBA" id="ARBA00022753"/>
    </source>
</evidence>
<sequence>MSNRNDDAYTKLGRSLSERHSDQLSTQLAVFQSALINFASDHGDEIKSNSEFRNKFTHICQSVGIDPLDLLLYSSSLSNTKSSQDSNYTISLAVRIVEVCQETRDVNGGLIRLKELVSIIRENTYINIEVTEANIEKSLATLTTLGKGYEILTISGKKWLKFTSAIGGSITNDQKKIYEICGFMGGFVTYRLLRDNYGWDKVRCKSVIDEMIMNGFLWVDSQGEKGEWQYWEPSWISS</sequence>
<dbReference type="GO" id="GO:0000742">
    <property type="term" value="P:karyogamy involved in conjugation with cellular fusion"/>
    <property type="evidence" value="ECO:0007669"/>
    <property type="project" value="EnsemblFungi"/>
</dbReference>
<dbReference type="SUPFAM" id="SSF46785">
    <property type="entry name" value="Winged helix' DNA-binding domain"/>
    <property type="match status" value="2"/>
</dbReference>
<dbReference type="RefSeq" id="XP_001385749.2">
    <property type="nucleotide sequence ID" value="XM_001385712.1"/>
</dbReference>
<evidence type="ECO:0000256" key="7">
    <source>
        <dbReference type="ARBA" id="ARBA00022927"/>
    </source>
</evidence>
<dbReference type="OMA" id="QIVEVCM"/>
<dbReference type="PANTHER" id="PTHR12806">
    <property type="entry name" value="EAP30 SUBUNIT OF ELL COMPLEX"/>
    <property type="match status" value="1"/>
</dbReference>
<evidence type="ECO:0000256" key="9">
    <source>
        <dbReference type="PIRNR" id="PIRNR017215"/>
    </source>
</evidence>
<protein>
    <recommendedName>
        <fullName evidence="9">Vacuolar-sorting protein SNF8</fullName>
    </recommendedName>
</protein>
<evidence type="ECO:0000256" key="8">
    <source>
        <dbReference type="ARBA" id="ARBA00023136"/>
    </source>
</evidence>
<dbReference type="Proteomes" id="UP000002258">
    <property type="component" value="Chromosome 6"/>
</dbReference>
<dbReference type="GO" id="GO:1904669">
    <property type="term" value="P:ATP export"/>
    <property type="evidence" value="ECO:0007669"/>
    <property type="project" value="EnsemblFungi"/>
</dbReference>
<dbReference type="PANTHER" id="PTHR12806:SF0">
    <property type="entry name" value="VACUOLAR-SORTING PROTEIN SNF8"/>
    <property type="match status" value="1"/>
</dbReference>
<dbReference type="Gene3D" id="1.10.10.10">
    <property type="entry name" value="Winged helix-like DNA-binding domain superfamily/Winged helix DNA-binding domain"/>
    <property type="match status" value="2"/>
</dbReference>
<evidence type="ECO:0000256" key="2">
    <source>
        <dbReference type="ARBA" id="ARBA00004496"/>
    </source>
</evidence>
<dbReference type="Gene3D" id="6.10.140.180">
    <property type="match status" value="1"/>
</dbReference>
<dbReference type="GO" id="GO:0000122">
    <property type="term" value="P:negative regulation of transcription by RNA polymerase II"/>
    <property type="evidence" value="ECO:0007669"/>
    <property type="project" value="EnsemblFungi"/>
</dbReference>
<keyword evidence="11" id="KW-1185">Reference proteome</keyword>
<dbReference type="EMBL" id="CP000500">
    <property type="protein sequence ID" value="ABN67720.2"/>
    <property type="molecule type" value="Genomic_DNA"/>
</dbReference>
<dbReference type="KEGG" id="pic:PICST_36569"/>
<proteinExistence type="inferred from homology"/>
<comment type="similarity">
    <text evidence="3 9">Belongs to the SNF8 family.</text>
</comment>
<evidence type="ECO:0000256" key="5">
    <source>
        <dbReference type="ARBA" id="ARBA00022490"/>
    </source>
</evidence>
<evidence type="ECO:0000256" key="3">
    <source>
        <dbReference type="ARBA" id="ARBA00009834"/>
    </source>
</evidence>
<dbReference type="InterPro" id="IPR036388">
    <property type="entry name" value="WH-like_DNA-bd_sf"/>
</dbReference>
<keyword evidence="5" id="KW-0963">Cytoplasm</keyword>
<dbReference type="GO" id="GO:0016604">
    <property type="term" value="C:nuclear body"/>
    <property type="evidence" value="ECO:0007669"/>
    <property type="project" value="EnsemblFungi"/>
</dbReference>
<dbReference type="FunFam" id="1.10.10.10:FF:000397">
    <property type="entry name" value="Vacuolar-sorting protein SNF8"/>
    <property type="match status" value="1"/>
</dbReference>
<keyword evidence="8" id="KW-0472">Membrane</keyword>
<dbReference type="AlphaFoldDB" id="A3LX04"/>
<dbReference type="GO" id="GO:0006623">
    <property type="term" value="P:protein targeting to vacuole"/>
    <property type="evidence" value="ECO:0007669"/>
    <property type="project" value="EnsemblFungi"/>
</dbReference>
<dbReference type="PIRSF" id="PIRSF017215">
    <property type="entry name" value="ESCRT2_Vps22"/>
    <property type="match status" value="1"/>
</dbReference>
<keyword evidence="7 9" id="KW-0653">Protein transport</keyword>